<dbReference type="GO" id="GO:0046983">
    <property type="term" value="F:protein dimerization activity"/>
    <property type="evidence" value="ECO:0007669"/>
    <property type="project" value="InterPro"/>
</dbReference>
<dbReference type="HOGENOM" id="CLU_005533_12_0_6"/>
<dbReference type="AlphaFoldDB" id="W0E6B1"/>
<dbReference type="RefSeq" id="WP_005221447.1">
    <property type="nucleotide sequence ID" value="NZ_CP007031.1"/>
</dbReference>
<protein>
    <submittedName>
        <fullName evidence="6">O-methyltransferase</fullName>
    </submittedName>
</protein>
<dbReference type="Gene3D" id="1.10.10.10">
    <property type="entry name" value="Winged helix-like DNA-binding domain superfamily/Winged helix DNA-binding domain"/>
    <property type="match status" value="1"/>
</dbReference>
<dbReference type="CDD" id="cd02440">
    <property type="entry name" value="AdoMet_MTases"/>
    <property type="match status" value="1"/>
</dbReference>
<dbReference type="OrthoDB" id="9766840at2"/>
<dbReference type="InterPro" id="IPR016461">
    <property type="entry name" value="COMT-like"/>
</dbReference>
<dbReference type="InterPro" id="IPR001077">
    <property type="entry name" value="COMT_C"/>
</dbReference>
<dbReference type="KEGG" id="mpur:MARPU_13360"/>
<dbReference type="Pfam" id="PF08100">
    <property type="entry name" value="Dimerisation"/>
    <property type="match status" value="1"/>
</dbReference>
<feature type="domain" description="O-methyltransferase C-terminal" evidence="4">
    <location>
        <begin position="170"/>
        <end position="350"/>
    </location>
</feature>
<evidence type="ECO:0000313" key="6">
    <source>
        <dbReference type="EMBL" id="AHF04719.1"/>
    </source>
</evidence>
<dbReference type="STRING" id="765910.MARPU_13360"/>
<sequence>MQYSLIDRLRIWRDRKLAQPAFQRWAADSWFTRREAARRARGLFDITAGFIYSQILYACVKLDLFDKLADGPQSAAELADHMKMDVEAADRLLRAAVAIDLLERRGPERYGLGKLGIAMPGNPGIAAMVRHHHMLYHDIDDPLALFRGELEETETGHYWSYAGSLDPAADGEERIAEYTTLMSTSIGFVAEDALDAYSLKDHKCLMDIGGGEGRFVSKVAERWPHLQLKLVDLPAVAERATKNFAEQGIGDRATAHGCNVKKGELPKGADVVTLVRVILDHNHDGAMEILRAARSALEPGGTLLIIEPMSEAPGAEPVGDAYFGLYLLAMGSGRTRPPRMLKQMVEEAGFGEARLVRTRRPIQTRLLVARAV</sequence>
<organism evidence="6 7">
    <name type="scientific">Marichromatium purpuratum 984</name>
    <dbReference type="NCBI Taxonomy" id="765910"/>
    <lineage>
        <taxon>Bacteria</taxon>
        <taxon>Pseudomonadati</taxon>
        <taxon>Pseudomonadota</taxon>
        <taxon>Gammaproteobacteria</taxon>
        <taxon>Chromatiales</taxon>
        <taxon>Chromatiaceae</taxon>
        <taxon>Marichromatium</taxon>
    </lineage>
</organism>
<dbReference type="SUPFAM" id="SSF53335">
    <property type="entry name" value="S-adenosyl-L-methionine-dependent methyltransferases"/>
    <property type="match status" value="1"/>
</dbReference>
<dbReference type="InterPro" id="IPR036388">
    <property type="entry name" value="WH-like_DNA-bd_sf"/>
</dbReference>
<keyword evidence="2 6" id="KW-0808">Transferase</keyword>
<dbReference type="GO" id="GO:0032259">
    <property type="term" value="P:methylation"/>
    <property type="evidence" value="ECO:0007669"/>
    <property type="project" value="UniProtKB-KW"/>
</dbReference>
<keyword evidence="3" id="KW-0949">S-adenosyl-L-methionine</keyword>
<dbReference type="PROSITE" id="PS51683">
    <property type="entry name" value="SAM_OMT_II"/>
    <property type="match status" value="1"/>
</dbReference>
<feature type="domain" description="O-methyltransferase dimerisation" evidence="5">
    <location>
        <begin position="45"/>
        <end position="115"/>
    </location>
</feature>
<proteinExistence type="predicted"/>
<gene>
    <name evidence="6" type="ORF">MARPU_13360</name>
</gene>
<accession>W0E6B1</accession>
<dbReference type="PANTHER" id="PTHR43712">
    <property type="entry name" value="PUTATIVE (AFU_ORTHOLOGUE AFUA_4G14580)-RELATED"/>
    <property type="match status" value="1"/>
</dbReference>
<evidence type="ECO:0000259" key="4">
    <source>
        <dbReference type="Pfam" id="PF00891"/>
    </source>
</evidence>
<dbReference type="Gene3D" id="3.40.50.150">
    <property type="entry name" value="Vaccinia Virus protein VP39"/>
    <property type="match status" value="1"/>
</dbReference>
<evidence type="ECO:0000256" key="1">
    <source>
        <dbReference type="ARBA" id="ARBA00022603"/>
    </source>
</evidence>
<evidence type="ECO:0000313" key="7">
    <source>
        <dbReference type="Proteomes" id="UP000005275"/>
    </source>
</evidence>
<dbReference type="PANTHER" id="PTHR43712:SF2">
    <property type="entry name" value="O-METHYLTRANSFERASE CICE"/>
    <property type="match status" value="1"/>
</dbReference>
<dbReference type="Pfam" id="PF00891">
    <property type="entry name" value="Methyltransf_2"/>
    <property type="match status" value="1"/>
</dbReference>
<dbReference type="EMBL" id="CP007031">
    <property type="protein sequence ID" value="AHF04719.1"/>
    <property type="molecule type" value="Genomic_DNA"/>
</dbReference>
<keyword evidence="1 6" id="KW-0489">Methyltransferase</keyword>
<dbReference type="InterPro" id="IPR029063">
    <property type="entry name" value="SAM-dependent_MTases_sf"/>
</dbReference>
<dbReference type="Proteomes" id="UP000005275">
    <property type="component" value="Chromosome"/>
</dbReference>
<dbReference type="PIRSF" id="PIRSF005739">
    <property type="entry name" value="O-mtase"/>
    <property type="match status" value="1"/>
</dbReference>
<reference evidence="6 7" key="1">
    <citation type="submission" date="2013-12" db="EMBL/GenBank/DDBJ databases">
        <authorList>
            <consortium name="DOE Joint Genome Institute"/>
            <person name="Bryant D.A."/>
            <person name="Huntemann M."/>
            <person name="Han J."/>
            <person name="Chen A."/>
            <person name="Kyrpides N."/>
            <person name="Mavromatis K."/>
            <person name="Markowitz V."/>
            <person name="Palaniappan K."/>
            <person name="Ivanova N."/>
            <person name="Schaumberg A."/>
            <person name="Pati A."/>
            <person name="Liolios K."/>
            <person name="Nordberg H.P."/>
            <person name="Cantor M.N."/>
            <person name="Hua S.X."/>
            <person name="Woyke T."/>
        </authorList>
    </citation>
    <scope>NUCLEOTIDE SEQUENCE [LARGE SCALE GENOMIC DNA]</scope>
    <source>
        <strain evidence="6 7">984</strain>
    </source>
</reference>
<dbReference type="GO" id="GO:0008171">
    <property type="term" value="F:O-methyltransferase activity"/>
    <property type="evidence" value="ECO:0007669"/>
    <property type="project" value="InterPro"/>
</dbReference>
<evidence type="ECO:0000259" key="5">
    <source>
        <dbReference type="Pfam" id="PF08100"/>
    </source>
</evidence>
<keyword evidence="7" id="KW-1185">Reference proteome</keyword>
<dbReference type="eggNOG" id="COG2226">
    <property type="taxonomic scope" value="Bacteria"/>
</dbReference>
<dbReference type="InterPro" id="IPR036390">
    <property type="entry name" value="WH_DNA-bd_sf"/>
</dbReference>
<name>W0E6B1_MARPU</name>
<evidence type="ECO:0000256" key="2">
    <source>
        <dbReference type="ARBA" id="ARBA00022679"/>
    </source>
</evidence>
<dbReference type="InterPro" id="IPR012967">
    <property type="entry name" value="COMT_dimerisation"/>
</dbReference>
<dbReference type="SUPFAM" id="SSF46785">
    <property type="entry name" value="Winged helix' DNA-binding domain"/>
    <property type="match status" value="1"/>
</dbReference>
<evidence type="ECO:0000256" key="3">
    <source>
        <dbReference type="ARBA" id="ARBA00022691"/>
    </source>
</evidence>